<comment type="caution">
    <text evidence="3">The sequence shown here is derived from an EMBL/GenBank/DDBJ whole genome shotgun (WGS) entry which is preliminary data.</text>
</comment>
<organism evidence="3 4">
    <name type="scientific">Caerostris darwini</name>
    <dbReference type="NCBI Taxonomy" id="1538125"/>
    <lineage>
        <taxon>Eukaryota</taxon>
        <taxon>Metazoa</taxon>
        <taxon>Ecdysozoa</taxon>
        <taxon>Arthropoda</taxon>
        <taxon>Chelicerata</taxon>
        <taxon>Arachnida</taxon>
        <taxon>Araneae</taxon>
        <taxon>Araneomorphae</taxon>
        <taxon>Entelegynae</taxon>
        <taxon>Araneoidea</taxon>
        <taxon>Araneidae</taxon>
        <taxon>Caerostris</taxon>
    </lineage>
</organism>
<gene>
    <name evidence="3" type="primary">AVEN_112305_1</name>
    <name evidence="3" type="ORF">CDAR_489081</name>
</gene>
<dbReference type="EMBL" id="BPLQ01014122">
    <property type="protein sequence ID" value="GIY77434.1"/>
    <property type="molecule type" value="Genomic_DNA"/>
</dbReference>
<protein>
    <submittedName>
        <fullName evidence="3">Anillin_N domain-containing protein</fullName>
    </submittedName>
</protein>
<dbReference type="Proteomes" id="UP001054837">
    <property type="component" value="Unassembled WGS sequence"/>
</dbReference>
<reference evidence="3 4" key="1">
    <citation type="submission" date="2021-06" db="EMBL/GenBank/DDBJ databases">
        <title>Caerostris darwini draft genome.</title>
        <authorList>
            <person name="Kono N."/>
            <person name="Arakawa K."/>
        </authorList>
    </citation>
    <scope>NUCLEOTIDE SEQUENCE [LARGE SCALE GENOMIC DNA]</scope>
</reference>
<name>A0AAV4W6E8_9ARAC</name>
<feature type="region of interest" description="Disordered" evidence="1">
    <location>
        <begin position="90"/>
        <end position="110"/>
    </location>
</feature>
<feature type="domain" description="Anillin N-terminal" evidence="2">
    <location>
        <begin position="96"/>
        <end position="150"/>
    </location>
</feature>
<proteinExistence type="predicted"/>
<evidence type="ECO:0000313" key="3">
    <source>
        <dbReference type="EMBL" id="GIY77434.1"/>
    </source>
</evidence>
<keyword evidence="4" id="KW-1185">Reference proteome</keyword>
<evidence type="ECO:0000256" key="1">
    <source>
        <dbReference type="SAM" id="MobiDB-lite"/>
    </source>
</evidence>
<sequence>MDLDDSFTQKLLMRSKARKEYLQEKKLESPLGKKRAALVEEQQIPAQANSITKESPKRLCVETKEVKRQEENVSPEKEVHLMARGLAAIRRKNSNQDVSNEKKDNPEMNKPATYFFSTNSSEVCSNRKTRLNNLAAQINGWEDNLSSKPIISKANIINERKNVNKPMGKEDTKKLPPREIFFDLFLKMLRRL</sequence>
<evidence type="ECO:0000313" key="4">
    <source>
        <dbReference type="Proteomes" id="UP001054837"/>
    </source>
</evidence>
<dbReference type="InterPro" id="IPR031970">
    <property type="entry name" value="Anillin_N"/>
</dbReference>
<accession>A0AAV4W6E8</accession>
<evidence type="ECO:0000259" key="2">
    <source>
        <dbReference type="Pfam" id="PF16018"/>
    </source>
</evidence>
<dbReference type="Pfam" id="PF16018">
    <property type="entry name" value="Anillin_N"/>
    <property type="match status" value="1"/>
</dbReference>
<dbReference type="AlphaFoldDB" id="A0AAV4W6E8"/>